<gene>
    <name evidence="1" type="ORF">Thiowin_03663</name>
</gene>
<proteinExistence type="predicted"/>
<dbReference type="RefSeq" id="WP_328988200.1">
    <property type="nucleotide sequence ID" value="NZ_CP121472.1"/>
</dbReference>
<organism evidence="1 2">
    <name type="scientific">Thiorhodovibrio winogradskyi</name>
    <dbReference type="NCBI Taxonomy" id="77007"/>
    <lineage>
        <taxon>Bacteria</taxon>
        <taxon>Pseudomonadati</taxon>
        <taxon>Pseudomonadota</taxon>
        <taxon>Gammaproteobacteria</taxon>
        <taxon>Chromatiales</taxon>
        <taxon>Chromatiaceae</taxon>
        <taxon>Thiorhodovibrio</taxon>
    </lineage>
</organism>
<protein>
    <submittedName>
        <fullName evidence="1">Uncharacterized protein</fullName>
    </submittedName>
</protein>
<evidence type="ECO:0000313" key="1">
    <source>
        <dbReference type="EMBL" id="WPL18589.1"/>
    </source>
</evidence>
<dbReference type="EMBL" id="CP121472">
    <property type="protein sequence ID" value="WPL18589.1"/>
    <property type="molecule type" value="Genomic_DNA"/>
</dbReference>
<evidence type="ECO:0000313" key="2">
    <source>
        <dbReference type="Proteomes" id="UP001432180"/>
    </source>
</evidence>
<sequence>MPALLDPTNDYVFKRLFAETPELRVALINDLRPDLPPYLTETNVKLKLCVRHLSLDDRLQRLMRACDHSEPAGNWFKFSLD</sequence>
<accession>A0ABZ0SDD8</accession>
<dbReference type="Proteomes" id="UP001432180">
    <property type="component" value="Chromosome"/>
</dbReference>
<reference evidence="1 2" key="1">
    <citation type="journal article" date="2023" name="Microorganisms">
        <title>Thiorhodovibrio frisius and Trv. litoralis spp. nov., Two Novel Members from a Clade of Fastidious Purple Sulfur Bacteria That Exhibit Unique Red-Shifted Light-Harvesting Capabilities.</title>
        <authorList>
            <person name="Methner A."/>
            <person name="Kuzyk S.B."/>
            <person name="Petersen J."/>
            <person name="Bauer S."/>
            <person name="Brinkmann H."/>
            <person name="Sichau K."/>
            <person name="Wanner G."/>
            <person name="Wolf J."/>
            <person name="Neumann-Schaal M."/>
            <person name="Henke P."/>
            <person name="Tank M."/>
            <person name="Sproer C."/>
            <person name="Bunk B."/>
            <person name="Overmann J."/>
        </authorList>
    </citation>
    <scope>NUCLEOTIDE SEQUENCE [LARGE SCALE GENOMIC DNA]</scope>
    <source>
        <strain evidence="1 2">DSM 6702</strain>
    </source>
</reference>
<keyword evidence="2" id="KW-1185">Reference proteome</keyword>
<name>A0ABZ0SDD8_9GAMM</name>